<dbReference type="PIRSF" id="PIRSF026631">
    <property type="entry name" value="UCP026631"/>
    <property type="match status" value="1"/>
</dbReference>
<gene>
    <name evidence="3" type="ORF">Ga0074812_114121</name>
</gene>
<keyword evidence="1" id="KW-0472">Membrane</keyword>
<protein>
    <submittedName>
        <fullName evidence="3">Putative membrane protein</fullName>
    </submittedName>
</protein>
<dbReference type="PANTHER" id="PTHR34473:SF2">
    <property type="entry name" value="UPF0699 TRANSMEMBRANE PROTEIN YDBT"/>
    <property type="match status" value="1"/>
</dbReference>
<feature type="transmembrane region" description="Helical" evidence="1">
    <location>
        <begin position="210"/>
        <end position="229"/>
    </location>
</feature>
<accession>A0A0S4QQL4</accession>
<evidence type="ECO:0000259" key="2">
    <source>
        <dbReference type="Pfam" id="PF03703"/>
    </source>
</evidence>
<dbReference type="AlphaFoldDB" id="A0A0S4QQL4"/>
<keyword evidence="1" id="KW-0812">Transmembrane</keyword>
<dbReference type="Pfam" id="PF03703">
    <property type="entry name" value="bPH_2"/>
    <property type="match status" value="3"/>
</dbReference>
<keyword evidence="1" id="KW-1133">Transmembrane helix</keyword>
<dbReference type="InterPro" id="IPR005182">
    <property type="entry name" value="YdbS-like_PH"/>
</dbReference>
<dbReference type="InterPro" id="IPR014529">
    <property type="entry name" value="UCP026631"/>
</dbReference>
<feature type="domain" description="YdbS-like PH" evidence="2">
    <location>
        <begin position="248"/>
        <end position="313"/>
    </location>
</feature>
<dbReference type="EMBL" id="FAOZ01000014">
    <property type="protein sequence ID" value="CUU57773.1"/>
    <property type="molecule type" value="Genomic_DNA"/>
</dbReference>
<sequence length="436" mass="47357">MTTAGSDHPTGQDTGQGDGYQHLHPLTPLLRGWLLVAAVAASVLRNFADELSTHGVLTTLAVLLPSAAAYGYCAWRFTRFRVGADSIRLETGLLVKRFRDVRLDRIQSVEITQSLIARATGLAALRLDLGGAHDGDEESVTSLSYLSLDRARTLRAELLARAAGIAPEAGEAPERPLTIVPPRRLAASIALSPGPWLALAAAVLLVTPALFTGTLAGFVAVTPALVGVWRTSFRRFASGYLFTVSESPDGLRIRGGLLDRAHHTVPHGRVQAIRLHSSPLWRWPDWVEVQVNVAGDARSTLLPVAPRAQAVMLVERLLPGVNLTDVQLLPPPGRARLLAPFRWRQLRCGHDDQVFVTRSGRLWQRTDIIPHNKVQSIQLVARPLPRLLGLADVHLDSTGGPVRIQARLRDAREACQLVAEQAERSRLGPEQTTPGA</sequence>
<feature type="transmembrane region" description="Helical" evidence="1">
    <location>
        <begin position="54"/>
        <end position="73"/>
    </location>
</feature>
<feature type="domain" description="YdbS-like PH" evidence="2">
    <location>
        <begin position="75"/>
        <end position="157"/>
    </location>
</feature>
<dbReference type="Proteomes" id="UP000198802">
    <property type="component" value="Unassembled WGS sequence"/>
</dbReference>
<dbReference type="RefSeq" id="WP_091279763.1">
    <property type="nucleotide sequence ID" value="NZ_FAOZ01000014.1"/>
</dbReference>
<evidence type="ECO:0000313" key="3">
    <source>
        <dbReference type="EMBL" id="CUU57773.1"/>
    </source>
</evidence>
<evidence type="ECO:0000313" key="4">
    <source>
        <dbReference type="Proteomes" id="UP000198802"/>
    </source>
</evidence>
<organism evidence="3 4">
    <name type="scientific">Parafrankia irregularis</name>
    <dbReference type="NCBI Taxonomy" id="795642"/>
    <lineage>
        <taxon>Bacteria</taxon>
        <taxon>Bacillati</taxon>
        <taxon>Actinomycetota</taxon>
        <taxon>Actinomycetes</taxon>
        <taxon>Frankiales</taxon>
        <taxon>Frankiaceae</taxon>
        <taxon>Parafrankia</taxon>
    </lineage>
</organism>
<evidence type="ECO:0000256" key="1">
    <source>
        <dbReference type="SAM" id="Phobius"/>
    </source>
</evidence>
<feature type="transmembrane region" description="Helical" evidence="1">
    <location>
        <begin position="185"/>
        <end position="204"/>
    </location>
</feature>
<name>A0A0S4QQL4_9ACTN</name>
<keyword evidence="4" id="KW-1185">Reference proteome</keyword>
<feature type="domain" description="YdbS-like PH" evidence="2">
    <location>
        <begin position="343"/>
        <end position="417"/>
    </location>
</feature>
<dbReference type="PANTHER" id="PTHR34473">
    <property type="entry name" value="UPF0699 TRANSMEMBRANE PROTEIN YDBS"/>
    <property type="match status" value="1"/>
</dbReference>
<proteinExistence type="predicted"/>
<reference evidence="4" key="1">
    <citation type="submission" date="2015-11" db="EMBL/GenBank/DDBJ databases">
        <authorList>
            <person name="Varghese N."/>
        </authorList>
    </citation>
    <scope>NUCLEOTIDE SEQUENCE [LARGE SCALE GENOMIC DNA]</scope>
    <source>
        <strain evidence="4">DSM 45899</strain>
    </source>
</reference>